<accession>A0A7S2DNY2</accession>
<feature type="region of interest" description="Disordered" evidence="1">
    <location>
        <begin position="148"/>
        <end position="211"/>
    </location>
</feature>
<reference evidence="2" key="1">
    <citation type="submission" date="2021-01" db="EMBL/GenBank/DDBJ databases">
        <authorList>
            <person name="Corre E."/>
            <person name="Pelletier E."/>
            <person name="Niang G."/>
            <person name="Scheremetjew M."/>
            <person name="Finn R."/>
            <person name="Kale V."/>
            <person name="Holt S."/>
            <person name="Cochrane G."/>
            <person name="Meng A."/>
            <person name="Brown T."/>
            <person name="Cohen L."/>
        </authorList>
    </citation>
    <scope>NUCLEOTIDE SEQUENCE</scope>
    <source>
        <strain evidence="2">UTEX LB 985</strain>
    </source>
</reference>
<gene>
    <name evidence="2" type="ORF">CBRE1094_LOCUS19307</name>
</gene>
<protein>
    <submittedName>
        <fullName evidence="2">Uncharacterized protein</fullName>
    </submittedName>
</protein>
<evidence type="ECO:0000256" key="1">
    <source>
        <dbReference type="SAM" id="MobiDB-lite"/>
    </source>
</evidence>
<feature type="compositionally biased region" description="Low complexity" evidence="1">
    <location>
        <begin position="158"/>
        <end position="172"/>
    </location>
</feature>
<proteinExistence type="predicted"/>
<dbReference type="EMBL" id="HBGU01035254">
    <property type="protein sequence ID" value="CAD9460070.1"/>
    <property type="molecule type" value="Transcribed_RNA"/>
</dbReference>
<name>A0A7S2DNY2_9EUKA</name>
<evidence type="ECO:0000313" key="2">
    <source>
        <dbReference type="EMBL" id="CAD9460070.1"/>
    </source>
</evidence>
<organism evidence="2">
    <name type="scientific">Haptolina brevifila</name>
    <dbReference type="NCBI Taxonomy" id="156173"/>
    <lineage>
        <taxon>Eukaryota</taxon>
        <taxon>Haptista</taxon>
        <taxon>Haptophyta</taxon>
        <taxon>Prymnesiophyceae</taxon>
        <taxon>Prymnesiales</taxon>
        <taxon>Prymnesiaceae</taxon>
        <taxon>Haptolina</taxon>
    </lineage>
</organism>
<dbReference type="AlphaFoldDB" id="A0A7S2DNY2"/>
<feature type="compositionally biased region" description="Gly residues" evidence="1">
    <location>
        <begin position="186"/>
        <end position="195"/>
    </location>
</feature>
<sequence length="243" mass="25824">MSLLRGEGIRLIGGQAHSSILATFLESSAGRRWLDEVVPFLRDDQLATPRAPWRDVLGRLRYMKDLCKLKADELHMPEAKHDLMFYVLVHADHSQLASLLADLEDGLGPQPDYAEEGPRAVMRSDLIGLKGMVEFAKELASRLVYVPEGSEGTSPAQTSSSISSSMGGTCSSSGGGSSARGSTSHGSGGGGGGRVSRGSLSSPVERGRGLSPAVLQDFFARLRAMAEDPRDSRDPADEPATQA</sequence>